<feature type="transmembrane region" description="Helical" evidence="6">
    <location>
        <begin position="110"/>
        <end position="131"/>
    </location>
</feature>
<accession>A0ABT4WZ39</accession>
<feature type="transmembrane region" description="Helical" evidence="6">
    <location>
        <begin position="283"/>
        <end position="309"/>
    </location>
</feature>
<organism evidence="7 8">
    <name type="scientific">Bacillus changyiensis</name>
    <dbReference type="NCBI Taxonomy" id="3004103"/>
    <lineage>
        <taxon>Bacteria</taxon>
        <taxon>Bacillati</taxon>
        <taxon>Bacillota</taxon>
        <taxon>Bacilli</taxon>
        <taxon>Bacillales</taxon>
        <taxon>Bacillaceae</taxon>
        <taxon>Bacillus</taxon>
    </lineage>
</organism>
<evidence type="ECO:0000256" key="2">
    <source>
        <dbReference type="ARBA" id="ARBA00022692"/>
    </source>
</evidence>
<dbReference type="Pfam" id="PF01098">
    <property type="entry name" value="FTSW_RODA_SPOVE"/>
    <property type="match status" value="1"/>
</dbReference>
<feature type="transmembrane region" description="Helical" evidence="6">
    <location>
        <begin position="12"/>
        <end position="34"/>
    </location>
</feature>
<keyword evidence="4 6" id="KW-1133">Transmembrane helix</keyword>
<feature type="transmembrane region" description="Helical" evidence="6">
    <location>
        <begin position="321"/>
        <end position="341"/>
    </location>
</feature>
<evidence type="ECO:0000313" key="7">
    <source>
        <dbReference type="EMBL" id="MDA7025305.1"/>
    </source>
</evidence>
<keyword evidence="3" id="KW-0133">Cell shape</keyword>
<keyword evidence="8" id="KW-1185">Reference proteome</keyword>
<dbReference type="PANTHER" id="PTHR30474:SF1">
    <property type="entry name" value="PEPTIDOGLYCAN GLYCOSYLTRANSFERASE MRDB"/>
    <property type="match status" value="1"/>
</dbReference>
<keyword evidence="5 6" id="KW-0472">Membrane</keyword>
<feature type="transmembrane region" description="Helical" evidence="6">
    <location>
        <begin position="361"/>
        <end position="382"/>
    </location>
</feature>
<protein>
    <submittedName>
        <fullName evidence="7">FtsW/RodA/SpoVE family cell cycle protein</fullName>
    </submittedName>
</protein>
<sequence>MNEKKNFTNPFYQGDLIFAYTIFFIISVVSVYAAQQFNQYGEPFAMKQTLYYLLGAFITIAFLYFDLEQIEKLSFFIFIICILSLIILKISPEQIGGRDFAPIRNGAKSWFMLPGFTLQPSEFMKIGLIMYLASFMSKHSPTGKRTLKADWIFLMKIFGIVIVPVGLILEQDTGTAGIVMFVILVMIFLSGVNWKLISLIFLSGLTIAVSILYVMISFPEVAASVGIQEYQINRVMTWVNPSAQNPDAKLQVERAQMAIGSGQVFGNGVRDLQVYVPEAQTDFIFAVIGESFGFVGCTFVVIMFFFLIYRFVVLIDRIHQFNKFASFFCAGFTALIVIHTFQNIGMNIGIMPVTGVPLLLVSYGGSSVVATLTGFAIVYNASCQLTKYQRYMFK</sequence>
<gene>
    <name evidence="7" type="ORF">PJ311_01620</name>
</gene>
<feature type="transmembrane region" description="Helical" evidence="6">
    <location>
        <begin position="49"/>
        <end position="66"/>
    </location>
</feature>
<evidence type="ECO:0000313" key="8">
    <source>
        <dbReference type="Proteomes" id="UP001211894"/>
    </source>
</evidence>
<comment type="caution">
    <text evidence="7">The sequence shown here is derived from an EMBL/GenBank/DDBJ whole genome shotgun (WGS) entry which is preliminary data.</text>
</comment>
<evidence type="ECO:0000256" key="1">
    <source>
        <dbReference type="ARBA" id="ARBA00004141"/>
    </source>
</evidence>
<dbReference type="EMBL" id="JAQKAB010000001">
    <property type="protein sequence ID" value="MDA7025305.1"/>
    <property type="molecule type" value="Genomic_DNA"/>
</dbReference>
<evidence type="ECO:0000256" key="6">
    <source>
        <dbReference type="SAM" id="Phobius"/>
    </source>
</evidence>
<feature type="transmembrane region" description="Helical" evidence="6">
    <location>
        <begin position="151"/>
        <end position="169"/>
    </location>
</feature>
<name>A0ABT4WZ39_9BACI</name>
<dbReference type="RefSeq" id="WP_271339168.1">
    <property type="nucleotide sequence ID" value="NZ_JAQKAB010000001.1"/>
</dbReference>
<evidence type="ECO:0000256" key="4">
    <source>
        <dbReference type="ARBA" id="ARBA00022989"/>
    </source>
</evidence>
<dbReference type="PROSITE" id="PS00428">
    <property type="entry name" value="FTSW_RODA_SPOVE"/>
    <property type="match status" value="1"/>
</dbReference>
<dbReference type="PANTHER" id="PTHR30474">
    <property type="entry name" value="CELL CYCLE PROTEIN"/>
    <property type="match status" value="1"/>
</dbReference>
<dbReference type="Proteomes" id="UP001211894">
    <property type="component" value="Unassembled WGS sequence"/>
</dbReference>
<evidence type="ECO:0000256" key="5">
    <source>
        <dbReference type="ARBA" id="ARBA00023136"/>
    </source>
</evidence>
<proteinExistence type="predicted"/>
<evidence type="ECO:0000256" key="3">
    <source>
        <dbReference type="ARBA" id="ARBA00022960"/>
    </source>
</evidence>
<dbReference type="InterPro" id="IPR001182">
    <property type="entry name" value="FtsW/RodA"/>
</dbReference>
<keyword evidence="2 6" id="KW-0812">Transmembrane</keyword>
<comment type="subcellular location">
    <subcellularLocation>
        <location evidence="1">Membrane</location>
        <topology evidence="1">Multi-pass membrane protein</topology>
    </subcellularLocation>
</comment>
<feature type="transmembrane region" description="Helical" evidence="6">
    <location>
        <begin position="199"/>
        <end position="216"/>
    </location>
</feature>
<feature type="transmembrane region" description="Helical" evidence="6">
    <location>
        <begin position="73"/>
        <end position="90"/>
    </location>
</feature>
<dbReference type="InterPro" id="IPR018365">
    <property type="entry name" value="Cell_cycle_FtsW-rel_CS"/>
</dbReference>
<feature type="transmembrane region" description="Helical" evidence="6">
    <location>
        <begin position="175"/>
        <end position="192"/>
    </location>
</feature>
<reference evidence="7 8" key="1">
    <citation type="submission" date="2023-01" db="EMBL/GenBank/DDBJ databases">
        <title>Bacillus changyiensis sp. nov., isolated from a coastal deposit.</title>
        <authorList>
            <person name="Xiao G."/>
            <person name="Lai Q."/>
            <person name="Hu Z."/>
            <person name="Shao Z."/>
        </authorList>
    </citation>
    <scope>NUCLEOTIDE SEQUENCE [LARGE SCALE GENOMIC DNA]</scope>
    <source>
        <strain evidence="7 8">CLL-7-23</strain>
    </source>
</reference>